<sequence length="296" mass="32407">MANDEGRRVGRSASSDAKSGSVAAHRLLALCAWRRQRISRLRRPRHAPTSYGPGGPRGAIGHPRTEDRHAAEVTRPDSGEPLSWWYVSLVCIGIALDHSSGFHQAIDRITELEKTGIDVGAVAEAYSFDAANQLGYLTAKTSTAELDGVLSVFPIDAPHASVAGNDRRRFEFRIRWPSPSRAQHVQTAGDGRVSRRRVRCTAPGRTPRCRGNLSADVTLRSGCNTPVNIIRSHLSVNRVTGLSKPLHLINHPVHERVPAAIVELRTKKLSLLPRSPRTGNRSFSTPRRPSQSGVRS</sequence>
<feature type="region of interest" description="Disordered" evidence="1">
    <location>
        <begin position="42"/>
        <end position="75"/>
    </location>
</feature>
<evidence type="ECO:0000256" key="1">
    <source>
        <dbReference type="SAM" id="MobiDB-lite"/>
    </source>
</evidence>
<reference evidence="2" key="2">
    <citation type="submission" date="1994-03" db="EMBL/GenBank/DDBJ databases">
        <authorList>
            <person name="Robison K."/>
        </authorList>
    </citation>
    <scope>NUCLEOTIDE SEQUENCE</scope>
</reference>
<accession>Q49879</accession>
<evidence type="ECO:0000313" key="2">
    <source>
        <dbReference type="EMBL" id="AAA17321.1"/>
    </source>
</evidence>
<protein>
    <submittedName>
        <fullName evidence="2">B229_F3_111</fullName>
    </submittedName>
</protein>
<dbReference type="PIR" id="S73007">
    <property type="entry name" value="S73007"/>
</dbReference>
<feature type="compositionally biased region" description="Basic and acidic residues" evidence="1">
    <location>
        <begin position="63"/>
        <end position="75"/>
    </location>
</feature>
<reference evidence="2" key="1">
    <citation type="submission" date="1994-01" db="EMBL/GenBank/DDBJ databases">
        <authorList>
            <person name="Smith D.R."/>
        </authorList>
    </citation>
    <scope>NUCLEOTIDE SEQUENCE</scope>
</reference>
<proteinExistence type="predicted"/>
<name>Q49879_MYCLR</name>
<dbReference type="EMBL" id="U00020">
    <property type="protein sequence ID" value="AAA17321.1"/>
    <property type="molecule type" value="Genomic_DNA"/>
</dbReference>
<dbReference type="AlphaFoldDB" id="Q49879"/>
<organism evidence="2">
    <name type="scientific">Mycobacterium leprae</name>
    <dbReference type="NCBI Taxonomy" id="1769"/>
    <lineage>
        <taxon>Bacteria</taxon>
        <taxon>Bacillati</taxon>
        <taxon>Actinomycetota</taxon>
        <taxon>Actinomycetes</taxon>
        <taxon>Mycobacteriales</taxon>
        <taxon>Mycobacteriaceae</taxon>
        <taxon>Mycobacterium</taxon>
    </lineage>
</organism>
<feature type="region of interest" description="Disordered" evidence="1">
    <location>
        <begin position="272"/>
        <end position="296"/>
    </location>
</feature>
<feature type="compositionally biased region" description="Polar residues" evidence="1">
    <location>
        <begin position="277"/>
        <end position="296"/>
    </location>
</feature>